<dbReference type="Proteomes" id="UP000268652">
    <property type="component" value="Unassembled WGS sequence"/>
</dbReference>
<keyword evidence="1" id="KW-0862">Zinc</keyword>
<dbReference type="PANTHER" id="PTHR12993:SF29">
    <property type="entry name" value="BLR3841 PROTEIN"/>
    <property type="match status" value="1"/>
</dbReference>
<evidence type="ECO:0000313" key="4">
    <source>
        <dbReference type="Proteomes" id="UP000268652"/>
    </source>
</evidence>
<dbReference type="PANTHER" id="PTHR12993">
    <property type="entry name" value="N-ACETYLGLUCOSAMINYL-PHOSPHATIDYLINOSITOL DE-N-ACETYLASE-RELATED"/>
    <property type="match status" value="1"/>
</dbReference>
<dbReference type="RefSeq" id="WP_120700676.1">
    <property type="nucleotide sequence ID" value="NZ_RBDX01000052.1"/>
</dbReference>
<reference evidence="4 5" key="1">
    <citation type="submission" date="2018-09" db="EMBL/GenBank/DDBJ databases">
        <title>Streptomyces sp. nov. DS1-2, an endophytic actinomycete isolated from roots of Dendrobium scabrilingue.</title>
        <authorList>
            <person name="Kuncharoen N."/>
            <person name="Kudo T."/>
            <person name="Ohkuma M."/>
            <person name="Yuki M."/>
            <person name="Tanasupawat S."/>
        </authorList>
    </citation>
    <scope>NUCLEOTIDE SEQUENCE [LARGE SCALE GENOMIC DNA]</scope>
    <source>
        <strain evidence="2 5">AZ1-7</strain>
        <strain evidence="3 4">DS1-2</strain>
    </source>
</reference>
<dbReference type="SUPFAM" id="SSF102588">
    <property type="entry name" value="LmbE-like"/>
    <property type="match status" value="1"/>
</dbReference>
<dbReference type="AlphaFoldDB" id="A0A3A9WBJ3"/>
<dbReference type="GO" id="GO:0016811">
    <property type="term" value="F:hydrolase activity, acting on carbon-nitrogen (but not peptide) bonds, in linear amides"/>
    <property type="evidence" value="ECO:0007669"/>
    <property type="project" value="TreeGrafter"/>
</dbReference>
<dbReference type="InterPro" id="IPR003737">
    <property type="entry name" value="GlcNAc_PI_deacetylase-related"/>
</dbReference>
<evidence type="ECO:0000313" key="5">
    <source>
        <dbReference type="Proteomes" id="UP000275024"/>
    </source>
</evidence>
<dbReference type="Gene3D" id="3.40.50.10320">
    <property type="entry name" value="LmbE-like"/>
    <property type="match status" value="1"/>
</dbReference>
<comment type="caution">
    <text evidence="2">The sequence shown here is derived from an EMBL/GenBank/DDBJ whole genome shotgun (WGS) entry which is preliminary data.</text>
</comment>
<sequence length="232" mass="24931">MLGLTSGDRVLVVAPHPDDETLGAGGTIARLTAGGVEVHVLAITCYPLPRWGAPHDSARRRAEFEAACDVLGVAGRDIAWVDDERARHLEAHLPGLIRLLEGGHRLSLESLRPAALLMPTDGAVHHEHRLVHRACYAAVRPAGAARHVPRIVLGFDGPEDLCWGARRPRGPVVVDITGHARVKDKALACYEGELRGEDHPRSPGRIRAIDTAMAAGVGAGRAEAFTPYRIAW</sequence>
<dbReference type="InterPro" id="IPR024078">
    <property type="entry name" value="LmbE-like_dom_sf"/>
</dbReference>
<protein>
    <submittedName>
        <fullName evidence="2">GlcNAc-PI de-N-acetylase</fullName>
    </submittedName>
</protein>
<organism evidence="2 5">
    <name type="scientific">Streptomyces radicis</name>
    <dbReference type="NCBI Taxonomy" id="1750517"/>
    <lineage>
        <taxon>Bacteria</taxon>
        <taxon>Bacillati</taxon>
        <taxon>Actinomycetota</taxon>
        <taxon>Actinomycetes</taxon>
        <taxon>Kitasatosporales</taxon>
        <taxon>Streptomycetaceae</taxon>
        <taxon>Streptomyces</taxon>
    </lineage>
</organism>
<dbReference type="OrthoDB" id="116799at2"/>
<evidence type="ECO:0000313" key="3">
    <source>
        <dbReference type="EMBL" id="RKN13224.1"/>
    </source>
</evidence>
<dbReference type="Proteomes" id="UP000275024">
    <property type="component" value="Unassembled WGS sequence"/>
</dbReference>
<evidence type="ECO:0000256" key="1">
    <source>
        <dbReference type="ARBA" id="ARBA00022833"/>
    </source>
</evidence>
<dbReference type="Pfam" id="PF02585">
    <property type="entry name" value="PIG-L"/>
    <property type="match status" value="1"/>
</dbReference>
<dbReference type="GO" id="GO:0016137">
    <property type="term" value="P:glycoside metabolic process"/>
    <property type="evidence" value="ECO:0007669"/>
    <property type="project" value="UniProtKB-ARBA"/>
</dbReference>
<dbReference type="EMBL" id="RBDX01000052">
    <property type="protein sequence ID" value="RKN03367.1"/>
    <property type="molecule type" value="Genomic_DNA"/>
</dbReference>
<gene>
    <name evidence="3" type="ORF">D7318_31545</name>
    <name evidence="2" type="ORF">D7319_31675</name>
</gene>
<accession>A0A3A9WBJ3</accession>
<name>A0A3A9WBJ3_9ACTN</name>
<keyword evidence="4" id="KW-1185">Reference proteome</keyword>
<proteinExistence type="predicted"/>
<dbReference type="EMBL" id="RBDY01000051">
    <property type="protein sequence ID" value="RKN13224.1"/>
    <property type="molecule type" value="Genomic_DNA"/>
</dbReference>
<evidence type="ECO:0000313" key="2">
    <source>
        <dbReference type="EMBL" id="RKN03367.1"/>
    </source>
</evidence>